<dbReference type="InterPro" id="IPR011989">
    <property type="entry name" value="ARM-like"/>
</dbReference>
<accession>A0ABQ9YJZ8</accession>
<organism evidence="2 3">
    <name type="scientific">Blattamonas nauphoetae</name>
    <dbReference type="NCBI Taxonomy" id="2049346"/>
    <lineage>
        <taxon>Eukaryota</taxon>
        <taxon>Metamonada</taxon>
        <taxon>Preaxostyla</taxon>
        <taxon>Oxymonadida</taxon>
        <taxon>Blattamonas</taxon>
    </lineage>
</organism>
<evidence type="ECO:0008006" key="4">
    <source>
        <dbReference type="Google" id="ProtNLM"/>
    </source>
</evidence>
<dbReference type="Proteomes" id="UP001281761">
    <property type="component" value="Unassembled WGS sequence"/>
</dbReference>
<keyword evidence="3" id="KW-1185">Reference proteome</keyword>
<sequence>MRMTEIDRKAASSSNTTQSNLSSPLLQFSTDCYPFLNWNEEGPESSEEKAVVFQSLVATVKSQPALDDSLEAKAVKLLEYVIPNDFFSAVTFLRNFASSFDDTLTNFVQSIVVLVSSPSNGITTASMKILRNLITGCSAKVHQSLIQVDLIPKIITTLNPQSVSLSDCEQIHTCLIRVISWLFWMATPARLVYLEIEGLDEQQAQRTGHAPSATFVETDKHQRTFRAVFDFFWDILTIPVLPTVPTLSFPRSQSLLPTPALTTRRNTSRTHPFTLDFCRGPLEKCGFSKQDKRTGMDFHDNQHFSIQCTPLPSPPSMLSASV</sequence>
<comment type="caution">
    <text evidence="2">The sequence shown here is derived from an EMBL/GenBank/DDBJ whole genome shotgun (WGS) entry which is preliminary data.</text>
</comment>
<dbReference type="EMBL" id="JARBJD010000004">
    <property type="protein sequence ID" value="KAK2964062.1"/>
    <property type="molecule type" value="Genomic_DNA"/>
</dbReference>
<name>A0ABQ9YJZ8_9EUKA</name>
<gene>
    <name evidence="2" type="ORF">BLNAU_1143</name>
</gene>
<evidence type="ECO:0000313" key="3">
    <source>
        <dbReference type="Proteomes" id="UP001281761"/>
    </source>
</evidence>
<dbReference type="Gene3D" id="1.25.10.10">
    <property type="entry name" value="Leucine-rich Repeat Variant"/>
    <property type="match status" value="1"/>
</dbReference>
<evidence type="ECO:0000313" key="2">
    <source>
        <dbReference type="EMBL" id="KAK2964062.1"/>
    </source>
</evidence>
<proteinExistence type="predicted"/>
<evidence type="ECO:0000256" key="1">
    <source>
        <dbReference type="SAM" id="MobiDB-lite"/>
    </source>
</evidence>
<feature type="compositionally biased region" description="Basic and acidic residues" evidence="1">
    <location>
        <begin position="1"/>
        <end position="10"/>
    </location>
</feature>
<reference evidence="2 3" key="1">
    <citation type="journal article" date="2022" name="bioRxiv">
        <title>Genomics of Preaxostyla Flagellates Illuminates Evolutionary Transitions and the Path Towards Mitochondrial Loss.</title>
        <authorList>
            <person name="Novak L.V.F."/>
            <person name="Treitli S.C."/>
            <person name="Pyrih J."/>
            <person name="Halakuc P."/>
            <person name="Pipaliya S.V."/>
            <person name="Vacek V."/>
            <person name="Brzon O."/>
            <person name="Soukal P."/>
            <person name="Eme L."/>
            <person name="Dacks J.B."/>
            <person name="Karnkowska A."/>
            <person name="Elias M."/>
            <person name="Hampl V."/>
        </authorList>
    </citation>
    <scope>NUCLEOTIDE SEQUENCE [LARGE SCALE GENOMIC DNA]</scope>
    <source>
        <strain evidence="2">NAU3</strain>
        <tissue evidence="2">Gut</tissue>
    </source>
</reference>
<dbReference type="InterPro" id="IPR016024">
    <property type="entry name" value="ARM-type_fold"/>
</dbReference>
<protein>
    <recommendedName>
        <fullName evidence="4">Symplekin/Pta1 N-terminal domain-containing protein</fullName>
    </recommendedName>
</protein>
<feature type="region of interest" description="Disordered" evidence="1">
    <location>
        <begin position="1"/>
        <end position="22"/>
    </location>
</feature>
<feature type="compositionally biased region" description="Low complexity" evidence="1">
    <location>
        <begin position="12"/>
        <end position="22"/>
    </location>
</feature>
<dbReference type="SUPFAM" id="SSF48371">
    <property type="entry name" value="ARM repeat"/>
    <property type="match status" value="1"/>
</dbReference>